<sequence length="243" mass="28767">MWEIIEKKVQLLKQYDNLYTVFDSSFHKYKFGERKKTSDLLIFETNNNILLPEQLCSFLKYFGDGGAGPDWGMYSLDKFNIYNPNNLHEEDIFNDNVEGFLGIIDRYYSYESCIITSGKHFGQIYSFEENSFFFKTHDSLFDFYLEWLNIELSQFQFILDAIKLNHSINSTIIEIFNLKKIQPRITLKKISSLINWKNFRNVINIDKIPDYTTENISDFSLSKNIELEIKAQILLFKSNQNPI</sequence>
<organism evidence="1 2">
    <name type="scientific">Acinetobacter cumulans</name>
    <dbReference type="NCBI Taxonomy" id="2136182"/>
    <lineage>
        <taxon>Bacteria</taxon>
        <taxon>Pseudomonadati</taxon>
        <taxon>Pseudomonadota</taxon>
        <taxon>Gammaproteobacteria</taxon>
        <taxon>Moraxellales</taxon>
        <taxon>Moraxellaceae</taxon>
        <taxon>Acinetobacter</taxon>
    </lineage>
</organism>
<evidence type="ECO:0000313" key="1">
    <source>
        <dbReference type="EMBL" id="RLL35323.1"/>
    </source>
</evidence>
<dbReference type="EMBL" id="RCHE01000124">
    <property type="protein sequence ID" value="RLL35323.1"/>
    <property type="molecule type" value="Genomic_DNA"/>
</dbReference>
<gene>
    <name evidence="1" type="ORF">D9K79_18600</name>
</gene>
<comment type="caution">
    <text evidence="1">The sequence shown here is derived from an EMBL/GenBank/DDBJ whole genome shotgun (WGS) entry which is preliminary data.</text>
</comment>
<keyword evidence="2" id="KW-1185">Reference proteome</keyword>
<reference evidence="1 2" key="1">
    <citation type="submission" date="2018-09" db="EMBL/GenBank/DDBJ databases">
        <title>The draft genome of Acinetobacter sp. strains.</title>
        <authorList>
            <person name="Qin J."/>
            <person name="Feng Y."/>
            <person name="Zong Z."/>
        </authorList>
    </citation>
    <scope>NUCLEOTIDE SEQUENCE [LARGE SCALE GENOMIC DNA]</scope>
    <source>
        <strain evidence="1 2">WCHAc060001</strain>
    </source>
</reference>
<dbReference type="Proteomes" id="UP000273105">
    <property type="component" value="Unassembled WGS sequence"/>
</dbReference>
<protein>
    <recommendedName>
        <fullName evidence="3">SMI1/KNR4 family protein</fullName>
    </recommendedName>
</protein>
<accession>A0ABX9U0X7</accession>
<evidence type="ECO:0008006" key="3">
    <source>
        <dbReference type="Google" id="ProtNLM"/>
    </source>
</evidence>
<dbReference type="RefSeq" id="WP_121533673.1">
    <property type="nucleotide sequence ID" value="NZ_RCHE01000124.1"/>
</dbReference>
<dbReference type="InterPro" id="IPR037883">
    <property type="entry name" value="Knr4/Smi1-like_sf"/>
</dbReference>
<dbReference type="SUPFAM" id="SSF160631">
    <property type="entry name" value="SMI1/KNR4-like"/>
    <property type="match status" value="1"/>
</dbReference>
<evidence type="ECO:0000313" key="2">
    <source>
        <dbReference type="Proteomes" id="UP000273105"/>
    </source>
</evidence>
<proteinExistence type="predicted"/>
<name>A0ABX9U0X7_9GAMM</name>